<sequence length="86" mass="10101">MEYVFDQWKKEEDVDFTEVEWLNEPDERTKEVQLAYTVYGNEANTALQYSYCAILISVPTWDESAGMRVKAQVQDETETIGRERGR</sequence>
<protein>
    <submittedName>
        <fullName evidence="1">Uncharacterized protein</fullName>
    </submittedName>
</protein>
<organism evidence="1 2">
    <name type="scientific">Cladorrhinum samala</name>
    <dbReference type="NCBI Taxonomy" id="585594"/>
    <lineage>
        <taxon>Eukaryota</taxon>
        <taxon>Fungi</taxon>
        <taxon>Dikarya</taxon>
        <taxon>Ascomycota</taxon>
        <taxon>Pezizomycotina</taxon>
        <taxon>Sordariomycetes</taxon>
        <taxon>Sordariomycetidae</taxon>
        <taxon>Sordariales</taxon>
        <taxon>Podosporaceae</taxon>
        <taxon>Cladorrhinum</taxon>
    </lineage>
</organism>
<accession>A0AAV9HA42</accession>
<dbReference type="EMBL" id="MU865216">
    <property type="protein sequence ID" value="KAK4456457.1"/>
    <property type="molecule type" value="Genomic_DNA"/>
</dbReference>
<reference evidence="1" key="2">
    <citation type="submission" date="2023-06" db="EMBL/GenBank/DDBJ databases">
        <authorList>
            <consortium name="Lawrence Berkeley National Laboratory"/>
            <person name="Mondo S.J."/>
            <person name="Hensen N."/>
            <person name="Bonometti L."/>
            <person name="Westerberg I."/>
            <person name="Brannstrom I.O."/>
            <person name="Guillou S."/>
            <person name="Cros-Aarteil S."/>
            <person name="Calhoun S."/>
            <person name="Haridas S."/>
            <person name="Kuo A."/>
            <person name="Pangilinan J."/>
            <person name="Riley R."/>
            <person name="Labutti K."/>
            <person name="Andreopoulos B."/>
            <person name="Lipzen A."/>
            <person name="Chen C."/>
            <person name="Yanf M."/>
            <person name="Daum C."/>
            <person name="Ng V."/>
            <person name="Clum A."/>
            <person name="Steindorff A."/>
            <person name="Ohm R."/>
            <person name="Martin F."/>
            <person name="Silar P."/>
            <person name="Natvig D."/>
            <person name="Lalanne C."/>
            <person name="Gautier V."/>
            <person name="Ament-Velasquez S.L."/>
            <person name="Kruys A."/>
            <person name="Hutchinson M.I."/>
            <person name="Powell A.J."/>
            <person name="Barry K."/>
            <person name="Miller A.N."/>
            <person name="Grigoriev I.V."/>
            <person name="Debuchy R."/>
            <person name="Gladieux P."/>
            <person name="Thoren M.H."/>
            <person name="Johannesson H."/>
        </authorList>
    </citation>
    <scope>NUCLEOTIDE SEQUENCE</scope>
    <source>
        <strain evidence="1">PSN324</strain>
    </source>
</reference>
<name>A0AAV9HA42_9PEZI</name>
<keyword evidence="2" id="KW-1185">Reference proteome</keyword>
<reference evidence="1" key="1">
    <citation type="journal article" date="2023" name="Mol. Phylogenet. Evol.">
        <title>Genome-scale phylogeny and comparative genomics of the fungal order Sordariales.</title>
        <authorList>
            <person name="Hensen N."/>
            <person name="Bonometti L."/>
            <person name="Westerberg I."/>
            <person name="Brannstrom I.O."/>
            <person name="Guillou S."/>
            <person name="Cros-Aarteil S."/>
            <person name="Calhoun S."/>
            <person name="Haridas S."/>
            <person name="Kuo A."/>
            <person name="Mondo S."/>
            <person name="Pangilinan J."/>
            <person name="Riley R."/>
            <person name="LaButti K."/>
            <person name="Andreopoulos B."/>
            <person name="Lipzen A."/>
            <person name="Chen C."/>
            <person name="Yan M."/>
            <person name="Daum C."/>
            <person name="Ng V."/>
            <person name="Clum A."/>
            <person name="Steindorff A."/>
            <person name="Ohm R.A."/>
            <person name="Martin F."/>
            <person name="Silar P."/>
            <person name="Natvig D.O."/>
            <person name="Lalanne C."/>
            <person name="Gautier V."/>
            <person name="Ament-Velasquez S.L."/>
            <person name="Kruys A."/>
            <person name="Hutchinson M.I."/>
            <person name="Powell A.J."/>
            <person name="Barry K."/>
            <person name="Miller A.N."/>
            <person name="Grigoriev I.V."/>
            <person name="Debuchy R."/>
            <person name="Gladieux P."/>
            <person name="Hiltunen Thoren M."/>
            <person name="Johannesson H."/>
        </authorList>
    </citation>
    <scope>NUCLEOTIDE SEQUENCE</scope>
    <source>
        <strain evidence="1">PSN324</strain>
    </source>
</reference>
<gene>
    <name evidence="1" type="ORF">QBC42DRAFT_292569</name>
</gene>
<evidence type="ECO:0000313" key="2">
    <source>
        <dbReference type="Proteomes" id="UP001321749"/>
    </source>
</evidence>
<dbReference type="Proteomes" id="UP001321749">
    <property type="component" value="Unassembled WGS sequence"/>
</dbReference>
<evidence type="ECO:0000313" key="1">
    <source>
        <dbReference type="EMBL" id="KAK4456457.1"/>
    </source>
</evidence>
<dbReference type="AlphaFoldDB" id="A0AAV9HA42"/>
<comment type="caution">
    <text evidence="1">The sequence shown here is derived from an EMBL/GenBank/DDBJ whole genome shotgun (WGS) entry which is preliminary data.</text>
</comment>
<proteinExistence type="predicted"/>